<protein>
    <submittedName>
        <fullName evidence="2">Uncharacterized protein</fullName>
    </submittedName>
</protein>
<keyword evidence="1" id="KW-0472">Membrane</keyword>
<comment type="caution">
    <text evidence="2">The sequence shown here is derived from an EMBL/GenBank/DDBJ whole genome shotgun (WGS) entry which is preliminary data.</text>
</comment>
<feature type="transmembrane region" description="Helical" evidence="1">
    <location>
        <begin position="12"/>
        <end position="37"/>
    </location>
</feature>
<dbReference type="Pfam" id="PF23959">
    <property type="entry name" value="DUF7288"/>
    <property type="match status" value="1"/>
</dbReference>
<sequence>MNKKAQTFTLEGVASALILLVALYTLYQSSLVISPMWNEAVNMQMKMIAQDTLKILDNPKKEGEEYYLDSLQGMITNLRNCQLGVDCKPNDKFMEALEILLSSRGFDYRLELHWVEGDRINSTVLIDKKPSPNAVAASRYILLMKNEILGSSFSGLQLYDPVIFEVRLIVWRP</sequence>
<evidence type="ECO:0000256" key="1">
    <source>
        <dbReference type="SAM" id="Phobius"/>
    </source>
</evidence>
<proteinExistence type="predicted"/>
<evidence type="ECO:0000313" key="2">
    <source>
        <dbReference type="EMBL" id="HGT82597.1"/>
    </source>
</evidence>
<accession>A0A7J3M0V2</accession>
<reference evidence="2" key="1">
    <citation type="journal article" date="2020" name="mSystems">
        <title>Genome- and Community-Level Interaction Insights into Carbon Utilization and Element Cycling Functions of Hydrothermarchaeota in Hydrothermal Sediment.</title>
        <authorList>
            <person name="Zhou Z."/>
            <person name="Liu Y."/>
            <person name="Xu W."/>
            <person name="Pan J."/>
            <person name="Luo Z.H."/>
            <person name="Li M."/>
        </authorList>
    </citation>
    <scope>NUCLEOTIDE SEQUENCE [LARGE SCALE GENOMIC DNA]</scope>
    <source>
        <strain evidence="2">SpSt-587</strain>
    </source>
</reference>
<dbReference type="EMBL" id="DSYZ01000058">
    <property type="protein sequence ID" value="HGT82597.1"/>
    <property type="molecule type" value="Genomic_DNA"/>
</dbReference>
<gene>
    <name evidence="2" type="ORF">ENT52_02585</name>
</gene>
<keyword evidence="1" id="KW-0812">Transmembrane</keyword>
<dbReference type="InterPro" id="IPR055712">
    <property type="entry name" value="DUF7288"/>
</dbReference>
<dbReference type="AlphaFoldDB" id="A0A7J3M0V2"/>
<organism evidence="2">
    <name type="scientific">Archaeoglobus fulgidus</name>
    <dbReference type="NCBI Taxonomy" id="2234"/>
    <lineage>
        <taxon>Archaea</taxon>
        <taxon>Methanobacteriati</taxon>
        <taxon>Methanobacteriota</taxon>
        <taxon>Archaeoglobi</taxon>
        <taxon>Archaeoglobales</taxon>
        <taxon>Archaeoglobaceae</taxon>
        <taxon>Archaeoglobus</taxon>
    </lineage>
</organism>
<name>A0A7J3M0V2_ARCFL</name>
<keyword evidence="1" id="KW-1133">Transmembrane helix</keyword>